<dbReference type="Proteomes" id="UP000735302">
    <property type="component" value="Unassembled WGS sequence"/>
</dbReference>
<protein>
    <submittedName>
        <fullName evidence="1">Uncharacterized protein</fullName>
    </submittedName>
</protein>
<evidence type="ECO:0000313" key="1">
    <source>
        <dbReference type="EMBL" id="GFN83646.1"/>
    </source>
</evidence>
<organism evidence="1 2">
    <name type="scientific">Plakobranchus ocellatus</name>
    <dbReference type="NCBI Taxonomy" id="259542"/>
    <lineage>
        <taxon>Eukaryota</taxon>
        <taxon>Metazoa</taxon>
        <taxon>Spiralia</taxon>
        <taxon>Lophotrochozoa</taxon>
        <taxon>Mollusca</taxon>
        <taxon>Gastropoda</taxon>
        <taxon>Heterobranchia</taxon>
        <taxon>Euthyneura</taxon>
        <taxon>Panpulmonata</taxon>
        <taxon>Sacoglossa</taxon>
        <taxon>Placobranchoidea</taxon>
        <taxon>Plakobranchidae</taxon>
        <taxon>Plakobranchus</taxon>
    </lineage>
</organism>
<keyword evidence="2" id="KW-1185">Reference proteome</keyword>
<evidence type="ECO:0000313" key="2">
    <source>
        <dbReference type="Proteomes" id="UP000735302"/>
    </source>
</evidence>
<dbReference type="EMBL" id="BLXT01001211">
    <property type="protein sequence ID" value="GFN83646.1"/>
    <property type="molecule type" value="Genomic_DNA"/>
</dbReference>
<accession>A0AAV3YNF0</accession>
<proteinExistence type="predicted"/>
<dbReference type="AlphaFoldDB" id="A0AAV3YNF0"/>
<gene>
    <name evidence="1" type="ORF">PoB_001015200</name>
</gene>
<sequence>MCVHSLTHTRALLTDTRGRDAGLLAEQAFSSQGEPLQGTSYFIATHPGFPRHQGERCWSTGRAGILISGSSPYMALLLLTLSPPFPPLGRNKNVILIVSNRASATLA</sequence>
<name>A0AAV3YNF0_9GAST</name>
<comment type="caution">
    <text evidence="1">The sequence shown here is derived from an EMBL/GenBank/DDBJ whole genome shotgun (WGS) entry which is preliminary data.</text>
</comment>
<reference evidence="1 2" key="1">
    <citation type="journal article" date="2021" name="Elife">
        <title>Chloroplast acquisition without the gene transfer in kleptoplastic sea slugs, Plakobranchus ocellatus.</title>
        <authorList>
            <person name="Maeda T."/>
            <person name="Takahashi S."/>
            <person name="Yoshida T."/>
            <person name="Shimamura S."/>
            <person name="Takaki Y."/>
            <person name="Nagai Y."/>
            <person name="Toyoda A."/>
            <person name="Suzuki Y."/>
            <person name="Arimoto A."/>
            <person name="Ishii H."/>
            <person name="Satoh N."/>
            <person name="Nishiyama T."/>
            <person name="Hasebe M."/>
            <person name="Maruyama T."/>
            <person name="Minagawa J."/>
            <person name="Obokata J."/>
            <person name="Shigenobu S."/>
        </authorList>
    </citation>
    <scope>NUCLEOTIDE SEQUENCE [LARGE SCALE GENOMIC DNA]</scope>
</reference>